<dbReference type="Gene3D" id="1.10.150.130">
    <property type="match status" value="1"/>
</dbReference>
<gene>
    <name evidence="4" type="ORF">INE88_03529</name>
</gene>
<feature type="domain" description="Phage integrase SAM-like" evidence="3">
    <location>
        <begin position="95"/>
        <end position="173"/>
    </location>
</feature>
<dbReference type="InterPro" id="IPR013762">
    <property type="entry name" value="Integrase-like_cat_sf"/>
</dbReference>
<keyword evidence="1" id="KW-0238">DNA-binding</keyword>
<keyword evidence="2" id="KW-0233">DNA recombination</keyword>
<protein>
    <submittedName>
        <fullName evidence="4">Phage integrase SAM-like domain protein</fullName>
    </submittedName>
</protein>
<evidence type="ECO:0000256" key="1">
    <source>
        <dbReference type="ARBA" id="ARBA00023125"/>
    </source>
</evidence>
<dbReference type="InterPro" id="IPR010998">
    <property type="entry name" value="Integrase_recombinase_N"/>
</dbReference>
<reference evidence="4" key="1">
    <citation type="journal article" date="2021" name="PLoS Genet.">
        <title>Mobile Type VI secretion system loci of the gut Bacteroidales display extensive intra-ecosystem transfer, multi-species spread and geographical clustering.</title>
        <authorList>
            <person name="Garcia-Bayona L."/>
            <person name="Coyne M.J."/>
            <person name="Comstock L.E."/>
        </authorList>
    </citation>
    <scope>NUCLEOTIDE SEQUENCE</scope>
    <source>
        <strain evidence="4">CL11T00C20</strain>
    </source>
</reference>
<dbReference type="GO" id="GO:0006310">
    <property type="term" value="P:DNA recombination"/>
    <property type="evidence" value="ECO:0007669"/>
    <property type="project" value="UniProtKB-KW"/>
</dbReference>
<dbReference type="Proteomes" id="UP000679226">
    <property type="component" value="Chromosome"/>
</dbReference>
<dbReference type="GO" id="GO:0015074">
    <property type="term" value="P:DNA integration"/>
    <property type="evidence" value="ECO:0007669"/>
    <property type="project" value="InterPro"/>
</dbReference>
<proteinExistence type="predicted"/>
<evidence type="ECO:0000313" key="5">
    <source>
        <dbReference type="Proteomes" id="UP000679226"/>
    </source>
</evidence>
<dbReference type="KEGG" id="beg:INE88_03529"/>
<evidence type="ECO:0000313" key="4">
    <source>
        <dbReference type="EMBL" id="QUT46694.1"/>
    </source>
</evidence>
<name>A0A975KIQ6_9BACE</name>
<dbReference type="AlphaFoldDB" id="A0A975KIQ6"/>
<dbReference type="InterPro" id="IPR011010">
    <property type="entry name" value="DNA_brk_join_enz"/>
</dbReference>
<dbReference type="RefSeq" id="WP_211454322.1">
    <property type="nucleotide sequence ID" value="NZ_CP072227.1"/>
</dbReference>
<dbReference type="Pfam" id="PF13102">
    <property type="entry name" value="Phage_int_SAM_5"/>
    <property type="match status" value="1"/>
</dbReference>
<sequence>MTTFKAVVRKKRADGFYPVYIRIVHRSRMGYIKTDKLVSDKQIQKSGEIKDAVVNDFCSREILRYTDMVNRKDISDYSVSELIEYLTRVEDNVCFSEYATLHINRMIKEGHERNAKNYRLAVNHLERYLGTTNVMFNHLTSAVLKRWIDSLGLTNRAKEMYPTCIRQIFKKAILEYNDEERGVVRIKFNPWLKITIPKSDGTVQRAISAEACREFFNRPLPQSKMISSLPELGRDVALLSLCLGGINTVDIYELKKDDYKNGIIGYKRAKTKHSRRDEAYIEMRVEPFIQSTFDKYLSDGRDEYLFNFHQRYSNSDSFNANVNIGIRKICMDMGMKKEDYYCYYTFRHTWATIAQNDCDANLYEVAFGMNHTHGMTVTRGYVKLDFTPAWNLNAKVIDFIFFSDEKSKQGKARNLEATADKLFRITKKMMIYGRAYFKGKVVGELTDIGFSNVDEVIAELVKQLPKDIPTGCNVQFRLENCDNNKEVVYERSKGKGF</sequence>
<dbReference type="GeneID" id="69480358"/>
<dbReference type="GO" id="GO:0003677">
    <property type="term" value="F:DNA binding"/>
    <property type="evidence" value="ECO:0007669"/>
    <property type="project" value="UniProtKB-KW"/>
</dbReference>
<accession>A0A975KIQ6</accession>
<dbReference type="EMBL" id="CP072227">
    <property type="protein sequence ID" value="QUT46694.1"/>
    <property type="molecule type" value="Genomic_DNA"/>
</dbReference>
<dbReference type="InterPro" id="IPR025269">
    <property type="entry name" value="SAM-like_dom"/>
</dbReference>
<organism evidence="4 5">
    <name type="scientific">Bacteroides eggerthii</name>
    <dbReference type="NCBI Taxonomy" id="28111"/>
    <lineage>
        <taxon>Bacteria</taxon>
        <taxon>Pseudomonadati</taxon>
        <taxon>Bacteroidota</taxon>
        <taxon>Bacteroidia</taxon>
        <taxon>Bacteroidales</taxon>
        <taxon>Bacteroidaceae</taxon>
        <taxon>Bacteroides</taxon>
    </lineage>
</organism>
<evidence type="ECO:0000256" key="2">
    <source>
        <dbReference type="ARBA" id="ARBA00023172"/>
    </source>
</evidence>
<evidence type="ECO:0000259" key="3">
    <source>
        <dbReference type="Pfam" id="PF13102"/>
    </source>
</evidence>
<dbReference type="Gene3D" id="1.10.443.10">
    <property type="entry name" value="Intergrase catalytic core"/>
    <property type="match status" value="1"/>
</dbReference>
<dbReference type="SUPFAM" id="SSF56349">
    <property type="entry name" value="DNA breaking-rejoining enzymes"/>
    <property type="match status" value="1"/>
</dbReference>